<accession>A0A7Z0SCY8</accession>
<gene>
    <name evidence="2" type="ORF">H0A75_00095</name>
</gene>
<comment type="caution">
    <text evidence="2">The sequence shown here is derived from an EMBL/GenBank/DDBJ whole genome shotgun (WGS) entry which is preliminary data.</text>
</comment>
<protein>
    <submittedName>
        <fullName evidence="2">Uncharacterized protein</fullName>
    </submittedName>
</protein>
<evidence type="ECO:0000313" key="3">
    <source>
        <dbReference type="Proteomes" id="UP000537890"/>
    </source>
</evidence>
<evidence type="ECO:0000256" key="1">
    <source>
        <dbReference type="SAM" id="Coils"/>
    </source>
</evidence>
<proteinExistence type="predicted"/>
<organism evidence="2 3">
    <name type="scientific">Candidatus Methanofishera endochildressiae</name>
    <dbReference type="NCBI Taxonomy" id="2738884"/>
    <lineage>
        <taxon>Bacteria</taxon>
        <taxon>Pseudomonadati</taxon>
        <taxon>Pseudomonadota</taxon>
        <taxon>Gammaproteobacteria</taxon>
        <taxon>Candidatus Methanofishera</taxon>
    </lineage>
</organism>
<evidence type="ECO:0000313" key="2">
    <source>
        <dbReference type="EMBL" id="NYT46344.1"/>
    </source>
</evidence>
<keyword evidence="1" id="KW-0175">Coiled coil</keyword>
<reference evidence="2 3" key="1">
    <citation type="submission" date="2020-05" db="EMBL/GenBank/DDBJ databases">
        <title>Horizontal transmission and recombination maintain forever young bacterial symbiont genomes.</title>
        <authorList>
            <person name="Russell S.L."/>
            <person name="Pepper-Tunick E."/>
            <person name="Svedberg J."/>
            <person name="Byrne A."/>
            <person name="Ruelas Castillo J."/>
            <person name="Vollmers C."/>
            <person name="Beinart R.A."/>
            <person name="Corbett-Detig R."/>
        </authorList>
    </citation>
    <scope>NUCLEOTIDE SEQUENCE [LARGE SCALE GENOMIC DNA]</scope>
    <source>
        <strain evidence="2">4727-3</strain>
    </source>
</reference>
<dbReference type="AlphaFoldDB" id="A0A7Z0SCY8"/>
<dbReference type="Proteomes" id="UP000537890">
    <property type="component" value="Unassembled WGS sequence"/>
</dbReference>
<dbReference type="EMBL" id="JACCHS010000001">
    <property type="protein sequence ID" value="NYT46344.1"/>
    <property type="molecule type" value="Genomic_DNA"/>
</dbReference>
<sequence>MQSWMISLAIGLVTAGAAVITTLNANKASGAANEIIVARLDRSSEELWTISNRQSTTISVIEQKITELTKEVESISENLSSTANQGMRTEQNLRALPTNKYLAEMYVSKEILLEKQRHLYTQIEPMKLQIDKLIERQNQ</sequence>
<name>A0A7Z0SCY8_9GAMM</name>
<feature type="coiled-coil region" evidence="1">
    <location>
        <begin position="58"/>
        <end position="85"/>
    </location>
</feature>